<dbReference type="GO" id="GO:0016477">
    <property type="term" value="P:cell migration"/>
    <property type="evidence" value="ECO:0007669"/>
    <property type="project" value="TreeGrafter"/>
</dbReference>
<feature type="region of interest" description="Disordered" evidence="6">
    <location>
        <begin position="241"/>
        <end position="371"/>
    </location>
</feature>
<dbReference type="PROSITE" id="PS50002">
    <property type="entry name" value="SH3"/>
    <property type="match status" value="1"/>
</dbReference>
<keyword evidence="4" id="KW-0130">Cell adhesion</keyword>
<dbReference type="CDD" id="cd12003">
    <property type="entry name" value="SH3_EFS"/>
    <property type="match status" value="1"/>
</dbReference>
<evidence type="ECO:0000256" key="5">
    <source>
        <dbReference type="PROSITE-ProRule" id="PRU00192"/>
    </source>
</evidence>
<evidence type="ECO:0000256" key="4">
    <source>
        <dbReference type="ARBA" id="ARBA00022889"/>
    </source>
</evidence>
<evidence type="ECO:0000256" key="6">
    <source>
        <dbReference type="SAM" id="MobiDB-lite"/>
    </source>
</evidence>
<evidence type="ECO:0000256" key="2">
    <source>
        <dbReference type="ARBA" id="ARBA00022443"/>
    </source>
</evidence>
<reference evidence="8" key="3">
    <citation type="submission" date="2025-09" db="UniProtKB">
        <authorList>
            <consortium name="Ensembl"/>
        </authorList>
    </citation>
    <scope>IDENTIFICATION</scope>
</reference>
<keyword evidence="2 5" id="KW-0728">SH3 domain</keyword>
<dbReference type="SUPFAM" id="SSF50044">
    <property type="entry name" value="SH3-domain"/>
    <property type="match status" value="1"/>
</dbReference>
<name>A0A8I3WS98_CALJA</name>
<evidence type="ECO:0000259" key="7">
    <source>
        <dbReference type="PROSITE" id="PS50002"/>
    </source>
</evidence>
<dbReference type="GO" id="GO:0007169">
    <property type="term" value="P:cell surface receptor protein tyrosine kinase signaling pathway"/>
    <property type="evidence" value="ECO:0007669"/>
    <property type="project" value="TreeGrafter"/>
</dbReference>
<keyword evidence="3" id="KW-0597">Phosphoprotein</keyword>
<feature type="compositionally biased region" description="Pro residues" evidence="6">
    <location>
        <begin position="308"/>
        <end position="325"/>
    </location>
</feature>
<dbReference type="InterPro" id="IPR021901">
    <property type="entry name" value="CAS_C"/>
</dbReference>
<dbReference type="Proteomes" id="UP000008225">
    <property type="component" value="Chromosome 10"/>
</dbReference>
<dbReference type="Pfam" id="PF12026">
    <property type="entry name" value="CAS_C"/>
    <property type="match status" value="1"/>
</dbReference>
<dbReference type="SMART" id="SM00326">
    <property type="entry name" value="SH3"/>
    <property type="match status" value="1"/>
</dbReference>
<feature type="region of interest" description="Disordered" evidence="6">
    <location>
        <begin position="480"/>
        <end position="546"/>
    </location>
</feature>
<sequence length="570" mass="60909">MAIATSAQLARALYDNTAESPQELSFRRGDVLRVLQREGAGGLDGWCLCSLHGQQGIVPANRVKLLPAGPAPKPSLSPTPPAQPGSPYPAPDHSNEDQEVYVVPPPARPCPASGLPAGPRPPSPDPIYKIPRASGTQLAAPRDVLEVYDVPPTALRGPSSDPYDCPASFSHPLTRVALQPPGEDDTPYDVPLTPKPPTELEPDLEWEGGREPGPPIYTAPSNLKRASALLNLYEAPEELLADREGRGTDEGIYDVPLLGPEAPPSPEPPGASASLHLDTMAQLLPISPPPPHRPRLPSAESLSRRPLPALPVPEAPSPSPAPSPAPGRKGSIQDRPLPPPPPRLPGFGGTKVEWDPEGREVQDDPAGHHNEYEGIPMAEEYDYVHLKGMDKAQGPRPLDQACTEDPELPENRMPVAPQESLSPGEPLVLSTGDLQLLHFYAGQCQSHYSALQPVRNWARGQRILSGQAGRAPAVGKLAPRVATGTPEPNGGGGSKIDNTVEITPTSNGQVGTLGDAVPTEQLQAPQCQRRQRRQHGPSSQRRQPCRHQYRPLVQWLRTAGLQPLPQGLGL</sequence>
<reference evidence="8" key="2">
    <citation type="submission" date="2025-08" db="UniProtKB">
        <authorList>
            <consortium name="Ensembl"/>
        </authorList>
    </citation>
    <scope>IDENTIFICATION</scope>
</reference>
<protein>
    <submittedName>
        <fullName evidence="8">Embryonal Fyn-associated substrate</fullName>
    </submittedName>
</protein>
<feature type="region of interest" description="Disordered" evidence="6">
    <location>
        <begin position="178"/>
        <end position="220"/>
    </location>
</feature>
<dbReference type="InterPro" id="IPR037362">
    <property type="entry name" value="CAS_fam"/>
</dbReference>
<dbReference type="Gene3D" id="2.30.30.40">
    <property type="entry name" value="SH3 Domains"/>
    <property type="match status" value="1"/>
</dbReference>
<dbReference type="GO" id="GO:0005886">
    <property type="term" value="C:plasma membrane"/>
    <property type="evidence" value="ECO:0007669"/>
    <property type="project" value="TreeGrafter"/>
</dbReference>
<keyword evidence="9" id="KW-1185">Reference proteome</keyword>
<evidence type="ECO:0000256" key="3">
    <source>
        <dbReference type="ARBA" id="ARBA00022553"/>
    </source>
</evidence>
<dbReference type="GeneTree" id="ENSGT00950000183008"/>
<proteinExistence type="inferred from homology"/>
<dbReference type="PANTHER" id="PTHR10654">
    <property type="entry name" value="CAS SCAFFOLDING PROTEIN"/>
    <property type="match status" value="1"/>
</dbReference>
<dbReference type="GO" id="GO:0005925">
    <property type="term" value="C:focal adhesion"/>
    <property type="evidence" value="ECO:0007669"/>
    <property type="project" value="TreeGrafter"/>
</dbReference>
<feature type="compositionally biased region" description="Basic and acidic residues" evidence="6">
    <location>
        <begin position="352"/>
        <end position="371"/>
    </location>
</feature>
<feature type="region of interest" description="Disordered" evidence="6">
    <location>
        <begin position="68"/>
        <end position="127"/>
    </location>
</feature>
<gene>
    <name evidence="8" type="primary">EFS</name>
</gene>
<dbReference type="GO" id="GO:0005737">
    <property type="term" value="C:cytoplasm"/>
    <property type="evidence" value="ECO:0007669"/>
    <property type="project" value="TreeGrafter"/>
</dbReference>
<dbReference type="GO" id="GO:0007155">
    <property type="term" value="P:cell adhesion"/>
    <property type="evidence" value="ECO:0007669"/>
    <property type="project" value="UniProtKB-KW"/>
</dbReference>
<dbReference type="PANTHER" id="PTHR10654:SF14">
    <property type="entry name" value="EMBRYONAL FYN-ASSOCIATED SUBSTRATE"/>
    <property type="match status" value="1"/>
</dbReference>
<accession>A0A8I3WS98</accession>
<feature type="compositionally biased region" description="Pro residues" evidence="6">
    <location>
        <begin position="69"/>
        <end position="90"/>
    </location>
</feature>
<dbReference type="Pfam" id="PF14604">
    <property type="entry name" value="SH3_9"/>
    <property type="match status" value="1"/>
</dbReference>
<comment type="similarity">
    <text evidence="1">Belongs to the CAS family.</text>
</comment>
<dbReference type="Ensembl" id="ENSCJAT00000123779.1">
    <property type="protein sequence ID" value="ENSCJAP00000085828.1"/>
    <property type="gene ID" value="ENSCJAG00000007915.5"/>
</dbReference>
<dbReference type="AlphaFoldDB" id="A0A8I3WS98"/>
<feature type="compositionally biased region" description="Polar residues" evidence="6">
    <location>
        <begin position="496"/>
        <end position="510"/>
    </location>
</feature>
<evidence type="ECO:0000256" key="1">
    <source>
        <dbReference type="ARBA" id="ARBA00007848"/>
    </source>
</evidence>
<evidence type="ECO:0000313" key="8">
    <source>
        <dbReference type="Ensembl" id="ENSCJAP00000085828.1"/>
    </source>
</evidence>
<reference evidence="8 9" key="1">
    <citation type="submission" date="2009-03" db="EMBL/GenBank/DDBJ databases">
        <authorList>
            <person name="Warren W."/>
            <person name="Ye L."/>
            <person name="Minx P."/>
            <person name="Worley K."/>
            <person name="Gibbs R."/>
            <person name="Wilson R.K."/>
        </authorList>
    </citation>
    <scope>NUCLEOTIDE SEQUENCE [LARGE SCALE GENOMIC DNA]</scope>
</reference>
<evidence type="ECO:0000313" key="9">
    <source>
        <dbReference type="Proteomes" id="UP000008225"/>
    </source>
</evidence>
<organism evidence="8 9">
    <name type="scientific">Callithrix jacchus</name>
    <name type="common">White-tufted-ear marmoset</name>
    <name type="synonym">Simia Jacchus</name>
    <dbReference type="NCBI Taxonomy" id="9483"/>
    <lineage>
        <taxon>Eukaryota</taxon>
        <taxon>Metazoa</taxon>
        <taxon>Chordata</taxon>
        <taxon>Craniata</taxon>
        <taxon>Vertebrata</taxon>
        <taxon>Euteleostomi</taxon>
        <taxon>Mammalia</taxon>
        <taxon>Eutheria</taxon>
        <taxon>Euarchontoglires</taxon>
        <taxon>Primates</taxon>
        <taxon>Haplorrhini</taxon>
        <taxon>Platyrrhini</taxon>
        <taxon>Cebidae</taxon>
        <taxon>Callitrichinae</taxon>
        <taxon>Callithrix</taxon>
        <taxon>Callithrix</taxon>
    </lineage>
</organism>
<dbReference type="InterPro" id="IPR001452">
    <property type="entry name" value="SH3_domain"/>
</dbReference>
<dbReference type="InterPro" id="IPR035747">
    <property type="entry name" value="EFS_SH3"/>
</dbReference>
<dbReference type="PRINTS" id="PR00452">
    <property type="entry name" value="SH3DOMAIN"/>
</dbReference>
<dbReference type="FunFam" id="2.30.30.40:FF:000009">
    <property type="entry name" value="Breast cancer anti-estrogen resistance 1"/>
    <property type="match status" value="1"/>
</dbReference>
<dbReference type="InterPro" id="IPR036028">
    <property type="entry name" value="SH3-like_dom_sf"/>
</dbReference>
<feature type="domain" description="SH3" evidence="7">
    <location>
        <begin position="5"/>
        <end position="68"/>
    </location>
</feature>